<accession>A0A381SV70</accession>
<sequence>MPVLFNLDQVEPTAVTTGVTRRALITKERVNSDFIQLDHLTLQPGISTALEVSKTDLSWFQLLQGTATLNSPEKPHKLTTSNVTFLPPGFESSITTKEGTEILYGKVPRADRFDPNFQVSHLALRCVNWRKEPILDSEHDARKRIYLVTPTLFGTKAVKGEMIIYPPGTAASNHYHVGAEHFQYIISGSAKAYLGEETHTVRAGDTLYNYED</sequence>
<gene>
    <name evidence="2" type="ORF">METZ01_LOCUS59161</name>
</gene>
<protein>
    <recommendedName>
        <fullName evidence="1">Cupin type-2 domain-containing protein</fullName>
    </recommendedName>
</protein>
<dbReference type="AlphaFoldDB" id="A0A381SV70"/>
<dbReference type="Gene3D" id="2.60.120.10">
    <property type="entry name" value="Jelly Rolls"/>
    <property type="match status" value="1"/>
</dbReference>
<evidence type="ECO:0000259" key="1">
    <source>
        <dbReference type="Pfam" id="PF07883"/>
    </source>
</evidence>
<feature type="non-terminal residue" evidence="2">
    <location>
        <position position="212"/>
    </location>
</feature>
<dbReference type="SUPFAM" id="SSF51182">
    <property type="entry name" value="RmlC-like cupins"/>
    <property type="match status" value="2"/>
</dbReference>
<dbReference type="EMBL" id="UINC01003436">
    <property type="protein sequence ID" value="SVA06307.1"/>
    <property type="molecule type" value="Genomic_DNA"/>
</dbReference>
<dbReference type="Pfam" id="PF07883">
    <property type="entry name" value="Cupin_2"/>
    <property type="match status" value="1"/>
</dbReference>
<dbReference type="InterPro" id="IPR014710">
    <property type="entry name" value="RmlC-like_jellyroll"/>
</dbReference>
<proteinExistence type="predicted"/>
<name>A0A381SV70_9ZZZZ</name>
<feature type="domain" description="Cupin type-2" evidence="1">
    <location>
        <begin position="163"/>
        <end position="208"/>
    </location>
</feature>
<dbReference type="InterPro" id="IPR011051">
    <property type="entry name" value="RmlC_Cupin_sf"/>
</dbReference>
<reference evidence="2" key="1">
    <citation type="submission" date="2018-05" db="EMBL/GenBank/DDBJ databases">
        <authorList>
            <person name="Lanie J.A."/>
            <person name="Ng W.-L."/>
            <person name="Kazmierczak K.M."/>
            <person name="Andrzejewski T.M."/>
            <person name="Davidsen T.M."/>
            <person name="Wayne K.J."/>
            <person name="Tettelin H."/>
            <person name="Glass J.I."/>
            <person name="Rusch D."/>
            <person name="Podicherti R."/>
            <person name="Tsui H.-C.T."/>
            <person name="Winkler M.E."/>
        </authorList>
    </citation>
    <scope>NUCLEOTIDE SEQUENCE</scope>
</reference>
<dbReference type="InterPro" id="IPR013096">
    <property type="entry name" value="Cupin_2"/>
</dbReference>
<evidence type="ECO:0000313" key="2">
    <source>
        <dbReference type="EMBL" id="SVA06307.1"/>
    </source>
</evidence>
<organism evidence="2">
    <name type="scientific">marine metagenome</name>
    <dbReference type="NCBI Taxonomy" id="408172"/>
    <lineage>
        <taxon>unclassified sequences</taxon>
        <taxon>metagenomes</taxon>
        <taxon>ecological metagenomes</taxon>
    </lineage>
</organism>